<sequence length="123" mass="13734">LLQVTCAVEKQVKGISGPKNGPYQTRNKGGSDWVMIKSKEGGANSGVKNGSNVDRQAHNNRRCGGPRDRGFTHLSYNELMERRKKGLCFKCGDPFHPTHQCPDKHLRVLVVDDECEEDGEARR</sequence>
<reference evidence="2 3" key="2">
    <citation type="journal article" date="2017" name="Front. Plant Sci.">
        <title>Gene Classification and Mining of Molecular Markers Useful in Red Clover (Trifolium pratense) Breeding.</title>
        <authorList>
            <person name="Istvanek J."/>
            <person name="Dluhosova J."/>
            <person name="Dluhos P."/>
            <person name="Patkova L."/>
            <person name="Nedelnik J."/>
            <person name="Repkova J."/>
        </authorList>
    </citation>
    <scope>NUCLEOTIDE SEQUENCE [LARGE SCALE GENOMIC DNA]</scope>
    <source>
        <strain evidence="3">cv. Tatra</strain>
        <tissue evidence="2">Young leaves</tissue>
    </source>
</reference>
<dbReference type="AlphaFoldDB" id="A0A2K3JZH2"/>
<feature type="region of interest" description="Disordered" evidence="1">
    <location>
        <begin position="40"/>
        <end position="68"/>
    </location>
</feature>
<reference evidence="2 3" key="1">
    <citation type="journal article" date="2014" name="Am. J. Bot.">
        <title>Genome assembly and annotation for red clover (Trifolium pratense; Fabaceae).</title>
        <authorList>
            <person name="Istvanek J."/>
            <person name="Jaros M."/>
            <person name="Krenek A."/>
            <person name="Repkova J."/>
        </authorList>
    </citation>
    <scope>NUCLEOTIDE SEQUENCE [LARGE SCALE GENOMIC DNA]</scope>
    <source>
        <strain evidence="3">cv. Tatra</strain>
        <tissue evidence="2">Young leaves</tissue>
    </source>
</reference>
<accession>A0A2K3JZH2</accession>
<protein>
    <recommendedName>
        <fullName evidence="4">RNA-directed DNA polymerase (Reverse transcriptase)</fullName>
    </recommendedName>
</protein>
<organism evidence="2 3">
    <name type="scientific">Trifolium pratense</name>
    <name type="common">Red clover</name>
    <dbReference type="NCBI Taxonomy" id="57577"/>
    <lineage>
        <taxon>Eukaryota</taxon>
        <taxon>Viridiplantae</taxon>
        <taxon>Streptophyta</taxon>
        <taxon>Embryophyta</taxon>
        <taxon>Tracheophyta</taxon>
        <taxon>Spermatophyta</taxon>
        <taxon>Magnoliopsida</taxon>
        <taxon>eudicotyledons</taxon>
        <taxon>Gunneridae</taxon>
        <taxon>Pentapetalae</taxon>
        <taxon>rosids</taxon>
        <taxon>fabids</taxon>
        <taxon>Fabales</taxon>
        <taxon>Fabaceae</taxon>
        <taxon>Papilionoideae</taxon>
        <taxon>50 kb inversion clade</taxon>
        <taxon>NPAAA clade</taxon>
        <taxon>Hologalegina</taxon>
        <taxon>IRL clade</taxon>
        <taxon>Trifolieae</taxon>
        <taxon>Trifolium</taxon>
    </lineage>
</organism>
<dbReference type="Proteomes" id="UP000236291">
    <property type="component" value="Unassembled WGS sequence"/>
</dbReference>
<evidence type="ECO:0000256" key="1">
    <source>
        <dbReference type="SAM" id="MobiDB-lite"/>
    </source>
</evidence>
<proteinExistence type="predicted"/>
<name>A0A2K3JZH2_TRIPR</name>
<comment type="caution">
    <text evidence="2">The sequence shown here is derived from an EMBL/GenBank/DDBJ whole genome shotgun (WGS) entry which is preliminary data.</text>
</comment>
<evidence type="ECO:0008006" key="4">
    <source>
        <dbReference type="Google" id="ProtNLM"/>
    </source>
</evidence>
<feature type="non-terminal residue" evidence="2">
    <location>
        <position position="1"/>
    </location>
</feature>
<evidence type="ECO:0000313" key="2">
    <source>
        <dbReference type="EMBL" id="PNX59418.1"/>
    </source>
</evidence>
<dbReference type="EMBL" id="ASHM01131986">
    <property type="protein sequence ID" value="PNX59418.1"/>
    <property type="molecule type" value="Genomic_DNA"/>
</dbReference>
<gene>
    <name evidence="2" type="ORF">L195_g059679</name>
</gene>
<evidence type="ECO:0000313" key="3">
    <source>
        <dbReference type="Proteomes" id="UP000236291"/>
    </source>
</evidence>